<name>A0A4Q7NQC0_9ACTN</name>
<protein>
    <recommendedName>
        <fullName evidence="5">Maltokinase N-terminal cap domain-containing protein</fullName>
    </recommendedName>
</protein>
<evidence type="ECO:0000256" key="2">
    <source>
        <dbReference type="ARBA" id="ARBA00022741"/>
    </source>
</evidence>
<reference evidence="6 7" key="1">
    <citation type="submission" date="2019-02" db="EMBL/GenBank/DDBJ databases">
        <title>Genomic Encyclopedia of Type Strains, Phase IV (KMG-IV): sequencing the most valuable type-strain genomes for metagenomic binning, comparative biology and taxonomic classification.</title>
        <authorList>
            <person name="Goeker M."/>
        </authorList>
    </citation>
    <scope>NUCLEOTIDE SEQUENCE [LARGE SCALE GENOMIC DNA]</scope>
    <source>
        <strain evidence="6 7">DSM 45622</strain>
    </source>
</reference>
<accession>A0A4Q7NQC0</accession>
<dbReference type="OrthoDB" id="3787729at2"/>
<dbReference type="EMBL" id="SGXD01000003">
    <property type="protein sequence ID" value="RZS87322.1"/>
    <property type="molecule type" value="Genomic_DNA"/>
</dbReference>
<dbReference type="Proteomes" id="UP000293638">
    <property type="component" value="Unassembled WGS sequence"/>
</dbReference>
<keyword evidence="3" id="KW-0418">Kinase</keyword>
<keyword evidence="1" id="KW-0808">Transferase</keyword>
<evidence type="ECO:0000259" key="5">
    <source>
        <dbReference type="Pfam" id="PF18085"/>
    </source>
</evidence>
<sequence length="183" mass="19278">MAIIHRAELTPGKLELLEQWLPRQSWYAGSAPLERLGAYRFDDPAGEVGVEVLLVSGGGRWQVPLTYRAAPLDGADEHLVGTTQHSVLGHRWVYDGCADPVAVALLADAVRTGAGEAQEYVETDGELVPRAASASVRGSGGAGSELVVRRHLDGGWDVPAGAPVLTGTWEGQAEPLVLAALLP</sequence>
<proteinExistence type="predicted"/>
<dbReference type="GO" id="GO:0016301">
    <property type="term" value="F:kinase activity"/>
    <property type="evidence" value="ECO:0007669"/>
    <property type="project" value="UniProtKB-KW"/>
</dbReference>
<organism evidence="6 7">
    <name type="scientific">Motilibacter rhizosphaerae</name>
    <dbReference type="NCBI Taxonomy" id="598652"/>
    <lineage>
        <taxon>Bacteria</taxon>
        <taxon>Bacillati</taxon>
        <taxon>Actinomycetota</taxon>
        <taxon>Actinomycetes</taxon>
        <taxon>Motilibacterales</taxon>
        <taxon>Motilibacteraceae</taxon>
        <taxon>Motilibacter</taxon>
    </lineage>
</organism>
<evidence type="ECO:0000313" key="6">
    <source>
        <dbReference type="EMBL" id="RZS87322.1"/>
    </source>
</evidence>
<dbReference type="InterPro" id="IPR040999">
    <property type="entry name" value="Mak_N_cap"/>
</dbReference>
<evidence type="ECO:0000256" key="3">
    <source>
        <dbReference type="ARBA" id="ARBA00022777"/>
    </source>
</evidence>
<keyword evidence="2" id="KW-0547">Nucleotide-binding</keyword>
<comment type="caution">
    <text evidence="6">The sequence shown here is derived from an EMBL/GenBank/DDBJ whole genome shotgun (WGS) entry which is preliminary data.</text>
</comment>
<keyword evidence="7" id="KW-1185">Reference proteome</keyword>
<evidence type="ECO:0000256" key="4">
    <source>
        <dbReference type="ARBA" id="ARBA00022840"/>
    </source>
</evidence>
<evidence type="ECO:0000256" key="1">
    <source>
        <dbReference type="ARBA" id="ARBA00022679"/>
    </source>
</evidence>
<dbReference type="NCBIfam" id="NF047744">
    <property type="entry name" value="CG0192_rel"/>
    <property type="match status" value="1"/>
</dbReference>
<dbReference type="Pfam" id="PF18085">
    <property type="entry name" value="Mak_N_cap"/>
    <property type="match status" value="1"/>
</dbReference>
<feature type="domain" description="Maltokinase N-terminal cap" evidence="5">
    <location>
        <begin position="20"/>
        <end position="99"/>
    </location>
</feature>
<dbReference type="GO" id="GO:0005524">
    <property type="term" value="F:ATP binding"/>
    <property type="evidence" value="ECO:0007669"/>
    <property type="project" value="UniProtKB-KW"/>
</dbReference>
<keyword evidence="4" id="KW-0067">ATP-binding</keyword>
<gene>
    <name evidence="6" type="ORF">EV189_2747</name>
</gene>
<dbReference type="RefSeq" id="WP_130493456.1">
    <property type="nucleotide sequence ID" value="NZ_SGXD01000003.1"/>
</dbReference>
<evidence type="ECO:0000313" key="7">
    <source>
        <dbReference type="Proteomes" id="UP000293638"/>
    </source>
</evidence>
<dbReference type="AlphaFoldDB" id="A0A4Q7NQC0"/>